<evidence type="ECO:0000259" key="4">
    <source>
        <dbReference type="Pfam" id="PF00195"/>
    </source>
</evidence>
<evidence type="ECO:0000313" key="7">
    <source>
        <dbReference type="Proteomes" id="UP000182762"/>
    </source>
</evidence>
<dbReference type="Gene3D" id="3.40.47.10">
    <property type="match status" value="2"/>
</dbReference>
<accession>A0A1I5Y4T3</accession>
<evidence type="ECO:0000256" key="1">
    <source>
        <dbReference type="ARBA" id="ARBA00005531"/>
    </source>
</evidence>
<feature type="domain" description="Chalcone/stilbene synthase N-terminal" evidence="4">
    <location>
        <begin position="4"/>
        <end position="206"/>
    </location>
</feature>
<sequence length="362" mass="40651">MPKVISVGVGTPPHKLLQEETLQFAREMFSSSFSDIERLLKVFQNGDIKTRYFAQPLDWYKENHTFEEKNEAFIHNAIKFGINAIKDCIRENEFLEKTVPVEEIDAIFFISTTGLSTPSIEARIMNKLPFSLHTKRIPVWGLGCAGGASGLSRAYEYCLAYPKAKVLLLSVELCSLTFQRDDQSKSNLVGTSLFSDGVACVLLAGDEATGIHSKKKRLPSIKGVESTLMPNSEDVMGWDIRNNGLYVVFSRDIPSIVRSWLGDQVKEFLKKYSLTEQHIKHFVAHPGGKKVLKAYRETLNFSEEMTETSSHVLQSFGNMSSATVLYVLKEFLQQEITEQDYGIVTALGPGFSSELLLLKWEG</sequence>
<dbReference type="PANTHER" id="PTHR11877:SF99">
    <property type="entry name" value="1,3,6,8-TETRAHYDROXYNAPHTHALENE SYNTHASE"/>
    <property type="match status" value="1"/>
</dbReference>
<dbReference type="Proteomes" id="UP000182762">
    <property type="component" value="Unassembled WGS sequence"/>
</dbReference>
<name>A0A1I5Y4T3_9BACI</name>
<evidence type="ECO:0000259" key="5">
    <source>
        <dbReference type="Pfam" id="PF02797"/>
    </source>
</evidence>
<keyword evidence="3" id="KW-0012">Acyltransferase</keyword>
<evidence type="ECO:0000313" key="6">
    <source>
        <dbReference type="EMBL" id="SFQ39164.1"/>
    </source>
</evidence>
<dbReference type="RefSeq" id="WP_061803666.1">
    <property type="nucleotide sequence ID" value="NZ_FOXX01000002.1"/>
</dbReference>
<dbReference type="InterPro" id="IPR011141">
    <property type="entry name" value="Polyketide_synthase_type-III"/>
</dbReference>
<dbReference type="Pfam" id="PF02797">
    <property type="entry name" value="Chal_sti_synt_C"/>
    <property type="match status" value="1"/>
</dbReference>
<feature type="domain" description="Chalcone/stilbene synthase C-terminal" evidence="5">
    <location>
        <begin position="226"/>
        <end position="359"/>
    </location>
</feature>
<proteinExistence type="inferred from homology"/>
<dbReference type="PIRSF" id="PIRSF000451">
    <property type="entry name" value="PKS_III"/>
    <property type="match status" value="1"/>
</dbReference>
<dbReference type="PANTHER" id="PTHR11877">
    <property type="entry name" value="HYDROXYMETHYLGLUTARYL-COA SYNTHASE"/>
    <property type="match status" value="1"/>
</dbReference>
<gene>
    <name evidence="6" type="ORF">SAMN02745910_01238</name>
</gene>
<dbReference type="EMBL" id="FOXX01000002">
    <property type="protein sequence ID" value="SFQ39164.1"/>
    <property type="molecule type" value="Genomic_DNA"/>
</dbReference>
<evidence type="ECO:0000256" key="3">
    <source>
        <dbReference type="ARBA" id="ARBA00023315"/>
    </source>
</evidence>
<dbReference type="GeneID" id="93709962"/>
<organism evidence="6 7">
    <name type="scientific">Priestia endophytica DSM 13796</name>
    <dbReference type="NCBI Taxonomy" id="1121089"/>
    <lineage>
        <taxon>Bacteria</taxon>
        <taxon>Bacillati</taxon>
        <taxon>Bacillota</taxon>
        <taxon>Bacilli</taxon>
        <taxon>Bacillales</taxon>
        <taxon>Bacillaceae</taxon>
        <taxon>Priestia</taxon>
    </lineage>
</organism>
<comment type="similarity">
    <text evidence="1">Belongs to the thiolase-like superfamily. Chalcone/stilbene synthases family.</text>
</comment>
<dbReference type="InterPro" id="IPR016039">
    <property type="entry name" value="Thiolase-like"/>
</dbReference>
<dbReference type="InterPro" id="IPR012328">
    <property type="entry name" value="Chalcone/stilbene_synt_C"/>
</dbReference>
<protein>
    <submittedName>
        <fullName evidence="6">15-methylpalmitoyl-4-hydroxy-2-pyrone synthase</fullName>
    </submittedName>
</protein>
<dbReference type="InterPro" id="IPR001099">
    <property type="entry name" value="Chalcone/stilbene_synt_N"/>
</dbReference>
<keyword evidence="7" id="KW-1185">Reference proteome</keyword>
<reference evidence="6 7" key="1">
    <citation type="submission" date="2016-10" db="EMBL/GenBank/DDBJ databases">
        <authorList>
            <person name="Varghese N."/>
            <person name="Submissions S."/>
        </authorList>
    </citation>
    <scope>NUCLEOTIDE SEQUENCE [LARGE SCALE GENOMIC DNA]</scope>
    <source>
        <strain evidence="6 7">DSM 13796</strain>
    </source>
</reference>
<dbReference type="CDD" id="cd00831">
    <property type="entry name" value="CHS_like"/>
    <property type="match status" value="1"/>
</dbReference>
<keyword evidence="2" id="KW-0808">Transferase</keyword>
<dbReference type="Pfam" id="PF00195">
    <property type="entry name" value="Chal_sti_synt_N"/>
    <property type="match status" value="1"/>
</dbReference>
<comment type="caution">
    <text evidence="6">The sequence shown here is derived from an EMBL/GenBank/DDBJ whole genome shotgun (WGS) entry which is preliminary data.</text>
</comment>
<evidence type="ECO:0000256" key="2">
    <source>
        <dbReference type="ARBA" id="ARBA00022679"/>
    </source>
</evidence>
<dbReference type="SUPFAM" id="SSF53901">
    <property type="entry name" value="Thiolase-like"/>
    <property type="match status" value="2"/>
</dbReference>